<keyword evidence="5 6" id="KW-0472">Membrane</keyword>
<evidence type="ECO:0000256" key="1">
    <source>
        <dbReference type="ARBA" id="ARBA00004651"/>
    </source>
</evidence>
<dbReference type="InterPro" id="IPR004797">
    <property type="entry name" value="Competence_ComEC/Rec2"/>
</dbReference>
<dbReference type="InterPro" id="IPR025405">
    <property type="entry name" value="DUF4131"/>
</dbReference>
<protein>
    <recommendedName>
        <fullName evidence="7">Metallo-beta-lactamase domain-containing protein</fullName>
    </recommendedName>
</protein>
<gene>
    <name evidence="8" type="ORF">AN964_08250</name>
</gene>
<dbReference type="SUPFAM" id="SSF56281">
    <property type="entry name" value="Metallo-hydrolase/oxidoreductase"/>
    <property type="match status" value="1"/>
</dbReference>
<keyword evidence="9" id="KW-1185">Reference proteome</keyword>
<evidence type="ECO:0000256" key="5">
    <source>
        <dbReference type="ARBA" id="ARBA00023136"/>
    </source>
</evidence>
<dbReference type="Gene3D" id="3.60.15.10">
    <property type="entry name" value="Ribonuclease Z/Hydroxyacylglutathione hydrolase-like"/>
    <property type="match status" value="1"/>
</dbReference>
<feature type="transmembrane region" description="Helical" evidence="6">
    <location>
        <begin position="230"/>
        <end position="252"/>
    </location>
</feature>
<dbReference type="OrthoDB" id="9761531at2"/>
<dbReference type="PANTHER" id="PTHR30619:SF1">
    <property type="entry name" value="RECOMBINATION PROTEIN 2"/>
    <property type="match status" value="1"/>
</dbReference>
<evidence type="ECO:0000313" key="8">
    <source>
        <dbReference type="EMBL" id="KQL53487.1"/>
    </source>
</evidence>
<feature type="transmembrane region" description="Helical" evidence="6">
    <location>
        <begin position="354"/>
        <end position="373"/>
    </location>
</feature>
<keyword evidence="4 6" id="KW-1133">Transmembrane helix</keyword>
<dbReference type="Pfam" id="PF03772">
    <property type="entry name" value="Competence"/>
    <property type="match status" value="1"/>
</dbReference>
<evidence type="ECO:0000256" key="4">
    <source>
        <dbReference type="ARBA" id="ARBA00022989"/>
    </source>
</evidence>
<dbReference type="EMBL" id="LJJC01000004">
    <property type="protein sequence ID" value="KQL53487.1"/>
    <property type="molecule type" value="Genomic_DNA"/>
</dbReference>
<dbReference type="GO" id="GO:0030420">
    <property type="term" value="P:establishment of competence for transformation"/>
    <property type="evidence" value="ECO:0007669"/>
    <property type="project" value="InterPro"/>
</dbReference>
<feature type="transmembrane region" description="Helical" evidence="6">
    <location>
        <begin position="406"/>
        <end position="429"/>
    </location>
</feature>
<name>A0A0Q3WWH7_9BACI</name>
<evidence type="ECO:0000256" key="2">
    <source>
        <dbReference type="ARBA" id="ARBA00022475"/>
    </source>
</evidence>
<accession>A0A0Q3WWH7</accession>
<dbReference type="GO" id="GO:0005886">
    <property type="term" value="C:plasma membrane"/>
    <property type="evidence" value="ECO:0007669"/>
    <property type="project" value="UniProtKB-SubCell"/>
</dbReference>
<dbReference type="InterPro" id="IPR052159">
    <property type="entry name" value="Competence_DNA_uptake"/>
</dbReference>
<dbReference type="PATRIC" id="fig|157838.3.peg.1811"/>
<evidence type="ECO:0000313" key="9">
    <source>
        <dbReference type="Proteomes" id="UP000051888"/>
    </source>
</evidence>
<dbReference type="SMART" id="SM00849">
    <property type="entry name" value="Lactamase_B"/>
    <property type="match status" value="1"/>
</dbReference>
<dbReference type="InterPro" id="IPR001279">
    <property type="entry name" value="Metallo-B-lactamas"/>
</dbReference>
<dbReference type="InterPro" id="IPR004477">
    <property type="entry name" value="ComEC_N"/>
</dbReference>
<feature type="transmembrane region" description="Helical" evidence="6">
    <location>
        <begin position="322"/>
        <end position="342"/>
    </location>
</feature>
<feature type="transmembrane region" description="Helical" evidence="6">
    <location>
        <begin position="45"/>
        <end position="66"/>
    </location>
</feature>
<dbReference type="PANTHER" id="PTHR30619">
    <property type="entry name" value="DNA INTERNALIZATION/COMPETENCE PROTEIN COMEC/REC2"/>
    <property type="match status" value="1"/>
</dbReference>
<dbReference type="InterPro" id="IPR036866">
    <property type="entry name" value="RibonucZ/Hydroxyglut_hydro"/>
</dbReference>
<proteinExistence type="predicted"/>
<dbReference type="Pfam" id="PF00753">
    <property type="entry name" value="Lactamase_B"/>
    <property type="match status" value="1"/>
</dbReference>
<dbReference type="NCBIfam" id="TIGR00361">
    <property type="entry name" value="ComEC_Rec2"/>
    <property type="match status" value="1"/>
</dbReference>
<evidence type="ECO:0000256" key="3">
    <source>
        <dbReference type="ARBA" id="ARBA00022692"/>
    </source>
</evidence>
<comment type="caution">
    <text evidence="8">The sequence shown here is derived from an EMBL/GenBank/DDBJ whole genome shotgun (WGS) entry which is preliminary data.</text>
</comment>
<dbReference type="CDD" id="cd07731">
    <property type="entry name" value="ComA-like_MBL-fold"/>
    <property type="match status" value="1"/>
</dbReference>
<feature type="transmembrane region" description="Helical" evidence="6">
    <location>
        <begin position="473"/>
        <end position="491"/>
    </location>
</feature>
<feature type="transmembrane region" description="Helical" evidence="6">
    <location>
        <begin position="6"/>
        <end position="33"/>
    </location>
</feature>
<reference evidence="8 9" key="1">
    <citation type="submission" date="2015-09" db="EMBL/GenBank/DDBJ databases">
        <title>Genome sequencing project for genomic taxonomy and phylogenomics of Bacillus-like bacteria.</title>
        <authorList>
            <person name="Liu B."/>
            <person name="Wang J."/>
            <person name="Zhu Y."/>
            <person name="Liu G."/>
            <person name="Chen Q."/>
            <person name="Chen Z."/>
            <person name="Lan J."/>
            <person name="Che J."/>
            <person name="Ge C."/>
            <person name="Shi H."/>
            <person name="Pan Z."/>
            <person name="Liu X."/>
        </authorList>
    </citation>
    <scope>NUCLEOTIDE SEQUENCE [LARGE SCALE GENOMIC DNA]</scope>
    <source>
        <strain evidence="8 9">LMG 18435</strain>
    </source>
</reference>
<dbReference type="STRING" id="157838.AN964_08250"/>
<feature type="domain" description="Metallo-beta-lactamase" evidence="7">
    <location>
        <begin position="507"/>
        <end position="716"/>
    </location>
</feature>
<comment type="subcellular location">
    <subcellularLocation>
        <location evidence="1">Cell membrane</location>
        <topology evidence="1">Multi-pass membrane protein</topology>
    </subcellularLocation>
</comment>
<dbReference type="InterPro" id="IPR035681">
    <property type="entry name" value="ComA-like_MBL"/>
</dbReference>
<keyword evidence="3 6" id="KW-0812">Transmembrane</keyword>
<feature type="transmembrane region" description="Helical" evidence="6">
    <location>
        <begin position="441"/>
        <end position="466"/>
    </location>
</feature>
<dbReference type="AlphaFoldDB" id="A0A0Q3WWH7"/>
<dbReference type="NCBIfam" id="TIGR00360">
    <property type="entry name" value="ComEC_N-term"/>
    <property type="match status" value="1"/>
</dbReference>
<evidence type="ECO:0000256" key="6">
    <source>
        <dbReference type="SAM" id="Phobius"/>
    </source>
</evidence>
<dbReference type="Proteomes" id="UP000051888">
    <property type="component" value="Unassembled WGS sequence"/>
</dbReference>
<dbReference type="RefSeq" id="WP_055739217.1">
    <property type="nucleotide sequence ID" value="NZ_JAAIWL010000011.1"/>
</dbReference>
<keyword evidence="2" id="KW-1003">Cell membrane</keyword>
<dbReference type="Pfam" id="PF13567">
    <property type="entry name" value="DUF4131"/>
    <property type="match status" value="1"/>
</dbReference>
<organism evidence="8 9">
    <name type="scientific">Heyndrickxia shackletonii</name>
    <dbReference type="NCBI Taxonomy" id="157838"/>
    <lineage>
        <taxon>Bacteria</taxon>
        <taxon>Bacillati</taxon>
        <taxon>Bacillota</taxon>
        <taxon>Bacilli</taxon>
        <taxon>Bacillales</taxon>
        <taxon>Bacillaceae</taxon>
        <taxon>Heyndrickxia</taxon>
    </lineage>
</organism>
<feature type="transmembrane region" description="Helical" evidence="6">
    <location>
        <begin position="379"/>
        <end position="399"/>
    </location>
</feature>
<feature type="transmembrane region" description="Helical" evidence="6">
    <location>
        <begin position="264"/>
        <end position="295"/>
    </location>
</feature>
<evidence type="ECO:0000259" key="7">
    <source>
        <dbReference type="SMART" id="SM00849"/>
    </source>
</evidence>
<sequence>MQGYWFYLAIAALSATSFALHVHWGLIIIFHLFCLRSILTKKRNLIIMTVLTYFLFFTISFIHNAAHKKTHFHLNQSEFYITFPNKPSIDGNKLSSTVQTDRKENLVLGYTIVSETEKESLEQNVKSGVSCHVLGNLSIPEKNRNENLFNYKQYLFRQNIHWVLKVNEFKKCTDDGKGILYKIKRMREASLRKIEQQYPPEIIPYAKALLFGDRMDFEDDEYSRYQRLGIVHLLAISGLHVSLIYVGFYYFLIRIGLTRETSSWVIILFLPLYTILCGANPPVIRASIMLIIILLSSHSKLSLTSVDGLSISFLLFLMKDPFIIFNVGFQLSFIVSLSILLSTPNIMVKYKNSILQLMAISFISQISALPVMIYQFYQISIISIFSNLFYVPLYSFVILPMLIFSFLMLFLLPFAFNLINKCLLVILYFAEKIAQFLDFKWAVLIIGRPGIWVLIFIIMAILYLFYKWEKGKKIYVAAMPLCIFIPFYMAAKCLNPYGEVNFIDIGQGDSIMIRLPYNRGTYLIDTGGTIQFDVPDWTQKKHPFSVGKDILVPFLKGKGISKIDKLILTHSDADHIGAAKELAGNIKVNHIYISPNSWKKPLMYEILKAFQKENTPITEVKDGFGWKMKDGSFRIVSPFDLHYEGNNDSLVMFAIFGGKSWLFTGDLEQEGEQELIKSHHFHADVLKVGHHGSKTSTSLPFLESIHPKVAIISVGKNNRYGHPNKEVLERLEENNITIFRTDLEGEVIYKFKENNGTIHTVLP</sequence>